<evidence type="ECO:0000313" key="5">
    <source>
        <dbReference type="Proteomes" id="UP000325313"/>
    </source>
</evidence>
<organism evidence="2 4">
    <name type="scientific">Puccinia graminis f. sp. tritici</name>
    <dbReference type="NCBI Taxonomy" id="56615"/>
    <lineage>
        <taxon>Eukaryota</taxon>
        <taxon>Fungi</taxon>
        <taxon>Dikarya</taxon>
        <taxon>Basidiomycota</taxon>
        <taxon>Pucciniomycotina</taxon>
        <taxon>Pucciniomycetes</taxon>
        <taxon>Pucciniales</taxon>
        <taxon>Pucciniaceae</taxon>
        <taxon>Puccinia</taxon>
    </lineage>
</organism>
<evidence type="ECO:0000256" key="1">
    <source>
        <dbReference type="SAM" id="MobiDB-lite"/>
    </source>
</evidence>
<evidence type="ECO:0000313" key="4">
    <source>
        <dbReference type="Proteomes" id="UP000324748"/>
    </source>
</evidence>
<reference evidence="4 5" key="1">
    <citation type="submission" date="2019-05" db="EMBL/GenBank/DDBJ databases">
        <title>Emergence of the Ug99 lineage of the wheat stem rust pathogen through somatic hybridization.</title>
        <authorList>
            <person name="Li F."/>
            <person name="Upadhyaya N.M."/>
            <person name="Sperschneider J."/>
            <person name="Matny O."/>
            <person name="Nguyen-Phuc H."/>
            <person name="Mago R."/>
            <person name="Raley C."/>
            <person name="Miller M.E."/>
            <person name="Silverstein K.A.T."/>
            <person name="Henningsen E."/>
            <person name="Hirsch C.D."/>
            <person name="Visser B."/>
            <person name="Pretorius Z.A."/>
            <person name="Steffenson B.J."/>
            <person name="Schwessinger B."/>
            <person name="Dodds P.N."/>
            <person name="Figueroa M."/>
        </authorList>
    </citation>
    <scope>NUCLEOTIDE SEQUENCE [LARGE SCALE GENOMIC DNA]</scope>
    <source>
        <strain evidence="2">21-0</strain>
        <strain evidence="3 5">Ug99</strain>
    </source>
</reference>
<evidence type="ECO:0000313" key="3">
    <source>
        <dbReference type="EMBL" id="KAA1109431.1"/>
    </source>
</evidence>
<dbReference type="EMBL" id="VSWC01000040">
    <property type="protein sequence ID" value="KAA1106378.1"/>
    <property type="molecule type" value="Genomic_DNA"/>
</dbReference>
<feature type="region of interest" description="Disordered" evidence="1">
    <location>
        <begin position="13"/>
        <end position="34"/>
    </location>
</feature>
<protein>
    <submittedName>
        <fullName evidence="2">Uncharacterized protein</fullName>
    </submittedName>
</protein>
<evidence type="ECO:0000313" key="2">
    <source>
        <dbReference type="EMBL" id="KAA1106378.1"/>
    </source>
</evidence>
<accession>A0A5B0PZN1</accession>
<keyword evidence="4" id="KW-1185">Reference proteome</keyword>
<dbReference type="Proteomes" id="UP000325313">
    <property type="component" value="Unassembled WGS sequence"/>
</dbReference>
<dbReference type="EMBL" id="VDEP01000305">
    <property type="protein sequence ID" value="KAA1109431.1"/>
    <property type="molecule type" value="Genomic_DNA"/>
</dbReference>
<dbReference type="AlphaFoldDB" id="A0A5B0PZN1"/>
<feature type="region of interest" description="Disordered" evidence="1">
    <location>
        <begin position="55"/>
        <end position="79"/>
    </location>
</feature>
<comment type="caution">
    <text evidence="2">The sequence shown here is derived from an EMBL/GenBank/DDBJ whole genome shotgun (WGS) entry which is preliminary data.</text>
</comment>
<sequence length="79" mass="8532">MKAPNFLKCLALSEDKTGGPGTESDRVISDSRRPSGMFERPLILVNTAPAKCFPDGLRDGDPLDLGRDLQQPGSEMRSA</sequence>
<feature type="compositionally biased region" description="Basic and acidic residues" evidence="1">
    <location>
        <begin position="13"/>
        <end position="33"/>
    </location>
</feature>
<feature type="compositionally biased region" description="Basic and acidic residues" evidence="1">
    <location>
        <begin position="56"/>
        <end position="67"/>
    </location>
</feature>
<gene>
    <name evidence="2" type="ORF">PGT21_034093</name>
    <name evidence="3" type="ORF">PGTUg99_033193</name>
</gene>
<name>A0A5B0PZN1_PUCGR</name>
<proteinExistence type="predicted"/>
<dbReference type="Proteomes" id="UP000324748">
    <property type="component" value="Unassembled WGS sequence"/>
</dbReference>